<dbReference type="EMBL" id="QUMS01000004">
    <property type="protein sequence ID" value="REG06088.1"/>
    <property type="molecule type" value="Genomic_DNA"/>
</dbReference>
<dbReference type="Gene3D" id="3.20.20.140">
    <property type="entry name" value="Metal-dependent hydrolases"/>
    <property type="match status" value="1"/>
</dbReference>
<name>A0A347ZQJ7_9CHLR</name>
<dbReference type="AlphaFoldDB" id="A0A347ZQJ7"/>
<dbReference type="OrthoDB" id="9807210at2"/>
<comment type="caution">
    <text evidence="3">The sequence shown here is derived from an EMBL/GenBank/DDBJ whole genome shotgun (WGS) entry which is preliminary data.</text>
</comment>
<evidence type="ECO:0000259" key="2">
    <source>
        <dbReference type="Pfam" id="PF01979"/>
    </source>
</evidence>
<protein>
    <submittedName>
        <fullName evidence="3">5-methylthioadenosine/S-adenosylhomocysteine deaminase</fullName>
    </submittedName>
</protein>
<dbReference type="PANTHER" id="PTHR43794">
    <property type="entry name" value="AMINOHYDROLASE SSNA-RELATED"/>
    <property type="match status" value="1"/>
</dbReference>
<gene>
    <name evidence="3" type="ORF">DFR64_2516</name>
</gene>
<dbReference type="RefSeq" id="WP_158674972.1">
    <property type="nucleotide sequence ID" value="NZ_AP018437.1"/>
</dbReference>
<proteinExistence type="predicted"/>
<dbReference type="InterPro" id="IPR050287">
    <property type="entry name" value="MTA/SAH_deaminase"/>
</dbReference>
<evidence type="ECO:0000313" key="4">
    <source>
        <dbReference type="Proteomes" id="UP000256388"/>
    </source>
</evidence>
<dbReference type="PANTHER" id="PTHR43794:SF11">
    <property type="entry name" value="AMIDOHYDROLASE-RELATED DOMAIN-CONTAINING PROTEIN"/>
    <property type="match status" value="1"/>
</dbReference>
<organism evidence="3 4">
    <name type="scientific">Pelolinea submarina</name>
    <dbReference type="NCBI Taxonomy" id="913107"/>
    <lineage>
        <taxon>Bacteria</taxon>
        <taxon>Bacillati</taxon>
        <taxon>Chloroflexota</taxon>
        <taxon>Anaerolineae</taxon>
        <taxon>Anaerolineales</taxon>
        <taxon>Anaerolineaceae</taxon>
        <taxon>Pelolinea</taxon>
    </lineage>
</organism>
<keyword evidence="4" id="KW-1185">Reference proteome</keyword>
<evidence type="ECO:0000313" key="3">
    <source>
        <dbReference type="EMBL" id="REG06088.1"/>
    </source>
</evidence>
<dbReference type="GO" id="GO:0016810">
    <property type="term" value="F:hydrolase activity, acting on carbon-nitrogen (but not peptide) bonds"/>
    <property type="evidence" value="ECO:0007669"/>
    <property type="project" value="InterPro"/>
</dbReference>
<keyword evidence="1" id="KW-0378">Hydrolase</keyword>
<dbReference type="Gene3D" id="2.30.40.10">
    <property type="entry name" value="Urease, subunit C, domain 1"/>
    <property type="match status" value="1"/>
</dbReference>
<reference evidence="3 4" key="1">
    <citation type="submission" date="2018-08" db="EMBL/GenBank/DDBJ databases">
        <title>Genomic Encyclopedia of Type Strains, Phase IV (KMG-IV): sequencing the most valuable type-strain genomes for metagenomic binning, comparative biology and taxonomic classification.</title>
        <authorList>
            <person name="Goeker M."/>
        </authorList>
    </citation>
    <scope>NUCLEOTIDE SEQUENCE [LARGE SCALE GENOMIC DNA]</scope>
    <source>
        <strain evidence="3 4">DSM 23923</strain>
    </source>
</reference>
<feature type="domain" description="Amidohydrolase-related" evidence="2">
    <location>
        <begin position="59"/>
        <end position="404"/>
    </location>
</feature>
<dbReference type="Pfam" id="PF01979">
    <property type="entry name" value="Amidohydro_1"/>
    <property type="match status" value="1"/>
</dbReference>
<dbReference type="InterPro" id="IPR011059">
    <property type="entry name" value="Metal-dep_hydrolase_composite"/>
</dbReference>
<dbReference type="CDD" id="cd01298">
    <property type="entry name" value="ATZ_TRZ_like"/>
    <property type="match status" value="1"/>
</dbReference>
<evidence type="ECO:0000256" key="1">
    <source>
        <dbReference type="ARBA" id="ARBA00022801"/>
    </source>
</evidence>
<sequence>MPTDLVIENTTIVTMNAKREVLSNASIAISGEKIAAIGDSESIRARYKDAQFIDGRGKVVLPGLINCHTHISMSLQKGVTQAIPEGLYKVMWPVEKALTSEDIYVGALIGGGEALLGGTTTVIDHYFQMEEIAKATIQLGLRGFLGHTIMSRLGPVTGEQELKEGIDFVSRWKGKHPLVTPMLAPHASDTVAKEWLQQIRAEADRQDVKIHMHLAQSMREKTFICEQFGKGCVEYLNDMGFLQPDVFVAHCLFIDDPELDILAKSGARPLYCPMGHSLGGHVMRAWELLGKGANVLIGTDCVTSNNVMDLVGELRIAGAAQRQMTGDAAAMPSLKILEMVTVDAAKAIGMEGRLGSLQPGYLADLVMLNMHGLHAVPNYSVVDNIIYACTGRDVETVIVNGQVVVAEGKLCTVDEEELIVLAEEQGRALMKRAVEHDPELSWLWKQ</sequence>
<dbReference type="SUPFAM" id="SSF51556">
    <property type="entry name" value="Metallo-dependent hydrolases"/>
    <property type="match status" value="1"/>
</dbReference>
<dbReference type="InterPro" id="IPR006680">
    <property type="entry name" value="Amidohydro-rel"/>
</dbReference>
<dbReference type="InterPro" id="IPR032466">
    <property type="entry name" value="Metal_Hydrolase"/>
</dbReference>
<dbReference type="Proteomes" id="UP000256388">
    <property type="component" value="Unassembled WGS sequence"/>
</dbReference>
<dbReference type="SUPFAM" id="SSF51338">
    <property type="entry name" value="Composite domain of metallo-dependent hydrolases"/>
    <property type="match status" value="1"/>
</dbReference>
<accession>A0A347ZQJ7</accession>